<feature type="coiled-coil region" evidence="1">
    <location>
        <begin position="341"/>
        <end position="368"/>
    </location>
</feature>
<sequence>MADEAVGRRLPTIRLMDEDLYKPTRRTLRSRLEDSALGSSWNEIAVIFEAKHNEKEDFPSIKVIHTTFDRYNPRSYLPASVETNPNKKHVSGQQYEEILYYKDVAPYGPTYHLMTTMAELFWSHGRSNKFLTLMILAYLRSLHSHNYNWAKAFCMAFGAKFSSYNREHTSMMVTTIPVVWAPCFVHILFSLRRNLFAGTPLEERCKLPEEIPIASPEPVDYNATRPKVDYKRGRETDHPGSTKWAHAEDNECGLPSTKIDKPPNISIPVQPEPSLLIPLPISTIVTGEPGHLLSPDMQSTQELCAHLRQDITRVINSRLLPYIQAAFQRHFVATDKWKKLYEDQLSKVRELQETNDGLREQLISKDAKKSDVHALAQTEVQRELEEFKRSMTVKEKAAKEIHQQKLAQVQTELEEYKWSSEALIKRLDEEALRLREALAAKESAVQALIDAHQKEISTLKATCRNYKTTLD</sequence>
<comment type="caution">
    <text evidence="2">The sequence shown here is derived from an EMBL/GenBank/DDBJ whole genome shotgun (WGS) entry which is preliminary data.</text>
</comment>
<dbReference type="Proteomes" id="UP001605036">
    <property type="component" value="Unassembled WGS sequence"/>
</dbReference>
<dbReference type="EMBL" id="JBHFFA010000001">
    <property type="protein sequence ID" value="KAL2649369.1"/>
    <property type="molecule type" value="Genomic_DNA"/>
</dbReference>
<dbReference type="AlphaFoldDB" id="A0ABD1ZH53"/>
<evidence type="ECO:0000256" key="1">
    <source>
        <dbReference type="SAM" id="Coils"/>
    </source>
</evidence>
<keyword evidence="3" id="KW-1185">Reference proteome</keyword>
<gene>
    <name evidence="2" type="ORF">R1flu_017497</name>
</gene>
<accession>A0ABD1ZH53</accession>
<evidence type="ECO:0008006" key="4">
    <source>
        <dbReference type="Google" id="ProtNLM"/>
    </source>
</evidence>
<proteinExistence type="predicted"/>
<evidence type="ECO:0000313" key="2">
    <source>
        <dbReference type="EMBL" id="KAL2649369.1"/>
    </source>
</evidence>
<keyword evidence="1" id="KW-0175">Coiled coil</keyword>
<name>A0ABD1ZH53_9MARC</name>
<reference evidence="2 3" key="1">
    <citation type="submission" date="2024-09" db="EMBL/GenBank/DDBJ databases">
        <title>Chromosome-scale assembly of Riccia fluitans.</title>
        <authorList>
            <person name="Paukszto L."/>
            <person name="Sawicki J."/>
            <person name="Karawczyk K."/>
            <person name="Piernik-Szablinska J."/>
            <person name="Szczecinska M."/>
            <person name="Mazdziarz M."/>
        </authorList>
    </citation>
    <scope>NUCLEOTIDE SEQUENCE [LARGE SCALE GENOMIC DNA]</scope>
    <source>
        <strain evidence="2">Rf_01</strain>
        <tissue evidence="2">Aerial parts of the thallus</tissue>
    </source>
</reference>
<evidence type="ECO:0000313" key="3">
    <source>
        <dbReference type="Proteomes" id="UP001605036"/>
    </source>
</evidence>
<feature type="coiled-coil region" evidence="1">
    <location>
        <begin position="399"/>
        <end position="469"/>
    </location>
</feature>
<organism evidence="2 3">
    <name type="scientific">Riccia fluitans</name>
    <dbReference type="NCBI Taxonomy" id="41844"/>
    <lineage>
        <taxon>Eukaryota</taxon>
        <taxon>Viridiplantae</taxon>
        <taxon>Streptophyta</taxon>
        <taxon>Embryophyta</taxon>
        <taxon>Marchantiophyta</taxon>
        <taxon>Marchantiopsida</taxon>
        <taxon>Marchantiidae</taxon>
        <taxon>Marchantiales</taxon>
        <taxon>Ricciaceae</taxon>
        <taxon>Riccia</taxon>
    </lineage>
</organism>
<protein>
    <recommendedName>
        <fullName evidence="4">Aminotransferase-like plant mobile domain-containing protein</fullName>
    </recommendedName>
</protein>